<keyword evidence="1" id="KW-0830">Ubiquinone</keyword>
<dbReference type="EMBL" id="LBRS01000005">
    <property type="protein sequence ID" value="KKQ01652.1"/>
    <property type="molecule type" value="Genomic_DNA"/>
</dbReference>
<keyword evidence="1" id="KW-0489">Methyltransferase</keyword>
<evidence type="ECO:0000313" key="1">
    <source>
        <dbReference type="EMBL" id="KKQ01652.1"/>
    </source>
</evidence>
<comment type="caution">
    <text evidence="1">The sequence shown here is derived from an EMBL/GenBank/DDBJ whole genome shotgun (WGS) entry which is preliminary data.</text>
</comment>
<protein>
    <submittedName>
        <fullName evidence="1">Methylase involved in ubiquinone/menaquinone biosynthesis</fullName>
    </submittedName>
</protein>
<gene>
    <name evidence="1" type="ORF">US11_C0005G0008</name>
</gene>
<dbReference type="AlphaFoldDB" id="A0A0G0E812"/>
<reference evidence="1 2" key="1">
    <citation type="journal article" date="2015" name="Nature">
        <title>rRNA introns, odd ribosomes, and small enigmatic genomes across a large radiation of phyla.</title>
        <authorList>
            <person name="Brown C.T."/>
            <person name="Hug L.A."/>
            <person name="Thomas B.C."/>
            <person name="Sharon I."/>
            <person name="Castelle C.J."/>
            <person name="Singh A."/>
            <person name="Wilkins M.J."/>
            <person name="Williams K.H."/>
            <person name="Banfield J.F."/>
        </authorList>
    </citation>
    <scope>NUCLEOTIDE SEQUENCE [LARGE SCALE GENOMIC DNA]</scope>
</reference>
<dbReference type="STRING" id="1618480.US11_C0005G0008"/>
<sequence>MKITDIYKNRFTELKERNTIWRILTRDFFQKYIDRRTSVLEVGCGYGEFINNILAKKKFAVDINPDSKKYLSNKITFFKSSSTHINRIKRSQMEVIFVSNFFEHLDRKQIVKTIKEFNRILKSKGRVLVLQPNIRLLTKDYWMFFDHITAVDDRALEEIFAVYGFRLEKRIFRFLPYTTKSIIPKHPLLIKLYLKIPFLWNILGKQSFLIFRKN</sequence>
<dbReference type="Pfam" id="PF13489">
    <property type="entry name" value="Methyltransf_23"/>
    <property type="match status" value="1"/>
</dbReference>
<dbReference type="InterPro" id="IPR029063">
    <property type="entry name" value="SAM-dependent_MTases_sf"/>
</dbReference>
<dbReference type="GO" id="GO:0008168">
    <property type="term" value="F:methyltransferase activity"/>
    <property type="evidence" value="ECO:0007669"/>
    <property type="project" value="UniProtKB-KW"/>
</dbReference>
<dbReference type="CDD" id="cd02440">
    <property type="entry name" value="AdoMet_MTases"/>
    <property type="match status" value="1"/>
</dbReference>
<dbReference type="Proteomes" id="UP000034344">
    <property type="component" value="Unassembled WGS sequence"/>
</dbReference>
<dbReference type="GO" id="GO:0032259">
    <property type="term" value="P:methylation"/>
    <property type="evidence" value="ECO:0007669"/>
    <property type="project" value="UniProtKB-KW"/>
</dbReference>
<accession>A0A0G0E812</accession>
<organism evidence="1 2">
    <name type="scientific">Candidatus Roizmanbacteria bacterium GW2011_GWA2_36_23</name>
    <dbReference type="NCBI Taxonomy" id="1618480"/>
    <lineage>
        <taxon>Bacteria</taxon>
        <taxon>Candidatus Roizmaniibacteriota</taxon>
    </lineage>
</organism>
<keyword evidence="1" id="KW-0808">Transferase</keyword>
<name>A0A0G0E812_9BACT</name>
<proteinExistence type="predicted"/>
<dbReference type="SUPFAM" id="SSF53335">
    <property type="entry name" value="S-adenosyl-L-methionine-dependent methyltransferases"/>
    <property type="match status" value="1"/>
</dbReference>
<dbReference type="Gene3D" id="3.40.50.150">
    <property type="entry name" value="Vaccinia Virus protein VP39"/>
    <property type="match status" value="1"/>
</dbReference>
<evidence type="ECO:0000313" key="2">
    <source>
        <dbReference type="Proteomes" id="UP000034344"/>
    </source>
</evidence>